<accession>A0A0P1EVC4</accession>
<dbReference type="GeneID" id="55491923"/>
<name>A0A0P1EVC4_9RHOB</name>
<dbReference type="AlphaFoldDB" id="A0A0P1EVC4"/>
<dbReference type="InterPro" id="IPR002716">
    <property type="entry name" value="PIN_dom"/>
</dbReference>
<dbReference type="Proteomes" id="UP000050783">
    <property type="component" value="Unassembled WGS sequence"/>
</dbReference>
<evidence type="ECO:0000259" key="1">
    <source>
        <dbReference type="Pfam" id="PF13470"/>
    </source>
</evidence>
<feature type="domain" description="PIN" evidence="1">
    <location>
        <begin position="10"/>
        <end position="116"/>
    </location>
</feature>
<sequence length="192" mass="21702">MSFVANPFVVVLDANVLFPFRVRDVLLTFTQEGLFRARVTDEILDEWTRNLIRLKPHLEKSVRQQEAVIRSTFEECFVSGHRPLMAGLKLPDPDDRHVLAAAIRCSAQVIVTENHKDFPSEVLDEYGVETLGADDMLANTYDLFPSGGARALRSVRKRYDNPAMSPSEFLLDLTRHGLSKLAAQARADIEYL</sequence>
<dbReference type="RefSeq" id="WP_058276255.1">
    <property type="nucleotide sequence ID" value="NZ_CYPU01000011.1"/>
</dbReference>
<reference evidence="3 4" key="1">
    <citation type="submission" date="2015-09" db="EMBL/GenBank/DDBJ databases">
        <authorList>
            <consortium name="Swine Surveillance"/>
        </authorList>
    </citation>
    <scope>NUCLEOTIDE SEQUENCE [LARGE SCALE GENOMIC DNA]</scope>
    <source>
        <strain evidence="3 4">CECT 4292</strain>
    </source>
</reference>
<dbReference type="InterPro" id="IPR029060">
    <property type="entry name" value="PIN-like_dom_sf"/>
</dbReference>
<evidence type="ECO:0000259" key="2">
    <source>
        <dbReference type="Pfam" id="PF26343"/>
    </source>
</evidence>
<protein>
    <submittedName>
        <fullName evidence="3">Uncharacterized protein</fullName>
    </submittedName>
</protein>
<feature type="domain" description="VapC50 C-terminal" evidence="2">
    <location>
        <begin position="133"/>
        <end position="187"/>
    </location>
</feature>
<dbReference type="InterPro" id="IPR058652">
    <property type="entry name" value="VapC50_C"/>
</dbReference>
<dbReference type="Pfam" id="PF13470">
    <property type="entry name" value="PIN_3"/>
    <property type="match status" value="1"/>
</dbReference>
<organism evidence="3 4">
    <name type="scientific">Ruegeria atlantica</name>
    <dbReference type="NCBI Taxonomy" id="81569"/>
    <lineage>
        <taxon>Bacteria</taxon>
        <taxon>Pseudomonadati</taxon>
        <taxon>Pseudomonadota</taxon>
        <taxon>Alphaproteobacteria</taxon>
        <taxon>Rhodobacterales</taxon>
        <taxon>Roseobacteraceae</taxon>
        <taxon>Ruegeria</taxon>
    </lineage>
</organism>
<dbReference type="OrthoDB" id="211933at2"/>
<proteinExistence type="predicted"/>
<dbReference type="SUPFAM" id="SSF88723">
    <property type="entry name" value="PIN domain-like"/>
    <property type="match status" value="1"/>
</dbReference>
<dbReference type="Pfam" id="PF26343">
    <property type="entry name" value="VapC50_C"/>
    <property type="match status" value="1"/>
</dbReference>
<evidence type="ECO:0000313" key="4">
    <source>
        <dbReference type="Proteomes" id="UP000050783"/>
    </source>
</evidence>
<gene>
    <name evidence="3" type="ORF">RUA4292_00630</name>
</gene>
<evidence type="ECO:0000313" key="3">
    <source>
        <dbReference type="EMBL" id="CUH46464.1"/>
    </source>
</evidence>
<dbReference type="EMBL" id="CYPU01000011">
    <property type="protein sequence ID" value="CUH46464.1"/>
    <property type="molecule type" value="Genomic_DNA"/>
</dbReference>